<comment type="caution">
    <text evidence="1">The sequence shown here is derived from an EMBL/GenBank/DDBJ whole genome shotgun (WGS) entry which is preliminary data.</text>
</comment>
<dbReference type="AlphaFoldDB" id="A0A8S3FWL2"/>
<protein>
    <submittedName>
        <fullName evidence="1">Uncharacterized protein</fullName>
    </submittedName>
</protein>
<proteinExistence type="predicted"/>
<gene>
    <name evidence="1" type="ORF">BYL167_LOCUS70531</name>
</gene>
<evidence type="ECO:0000313" key="2">
    <source>
        <dbReference type="Proteomes" id="UP000681967"/>
    </source>
</evidence>
<sequence length="59" mass="6952">KYLLGFKSSSALKCFFIIIGQWTNRYQYQIGTKLLQWSLQLADVIKNTDTAQRQLLRNK</sequence>
<dbReference type="Proteomes" id="UP000681967">
    <property type="component" value="Unassembled WGS sequence"/>
</dbReference>
<organism evidence="1 2">
    <name type="scientific">Rotaria magnacalcarata</name>
    <dbReference type="NCBI Taxonomy" id="392030"/>
    <lineage>
        <taxon>Eukaryota</taxon>
        <taxon>Metazoa</taxon>
        <taxon>Spiralia</taxon>
        <taxon>Gnathifera</taxon>
        <taxon>Rotifera</taxon>
        <taxon>Eurotatoria</taxon>
        <taxon>Bdelloidea</taxon>
        <taxon>Philodinida</taxon>
        <taxon>Philodinidae</taxon>
        <taxon>Rotaria</taxon>
    </lineage>
</organism>
<feature type="non-terminal residue" evidence="1">
    <location>
        <position position="1"/>
    </location>
</feature>
<evidence type="ECO:0000313" key="1">
    <source>
        <dbReference type="EMBL" id="CAF5142803.1"/>
    </source>
</evidence>
<accession>A0A8S3FWL2</accession>
<reference evidence="1" key="1">
    <citation type="submission" date="2021-02" db="EMBL/GenBank/DDBJ databases">
        <authorList>
            <person name="Nowell W R."/>
        </authorList>
    </citation>
    <scope>NUCLEOTIDE SEQUENCE</scope>
</reference>
<dbReference type="EMBL" id="CAJOBH010253000">
    <property type="protein sequence ID" value="CAF5142803.1"/>
    <property type="molecule type" value="Genomic_DNA"/>
</dbReference>
<name>A0A8S3FWL2_9BILA</name>